<dbReference type="Proteomes" id="UP000054686">
    <property type="component" value="Unassembled WGS sequence"/>
</dbReference>
<dbReference type="PANTHER" id="PTHR41260">
    <property type="entry name" value="PROTEIN ECSC"/>
    <property type="match status" value="1"/>
</dbReference>
<dbReference type="OrthoDB" id="2737310at2"/>
<sequence length="362" mass="38512">MPDCSEEANSTADDIRGRMTGDDRAQWDAIQEWKAAQISPRSPRVITQRIRSYVLAPLKKTVDLARKVPGGAAIADKTSSAVLGLVEKATSAAESSVPRKRIVRAYRRAGNDVECLEDIRNLNLAEIQSVRPHLKVGYAVATATEGAVSSIFATGGSVAALLGLGIASAPGIGVIVGAIGLDIATFLASSARLVSHTAAYYGYDTKDPAEKLFSAMVLSQAIAPRSTVGDHAVEKETSMRMFNKVVRKLTKRGSMESVGNNALTASVNSLFAALGARLVGLKMAQILPIIGIIIGMALNASLIRTIGVTADNLYRERLLLERYGQEEADVEAEAASDGADNPDDLDEELAHYVEFAEAESRL</sequence>
<protein>
    <submittedName>
        <fullName evidence="3">EcsC family protein</fullName>
    </submittedName>
</protein>
<keyword evidence="2" id="KW-0472">Membrane</keyword>
<dbReference type="Pfam" id="PF12787">
    <property type="entry name" value="EcsC"/>
    <property type="match status" value="1"/>
</dbReference>
<evidence type="ECO:0000256" key="2">
    <source>
        <dbReference type="SAM" id="Phobius"/>
    </source>
</evidence>
<dbReference type="InterPro" id="IPR024787">
    <property type="entry name" value="EcsC"/>
</dbReference>
<proteinExistence type="predicted"/>
<reference evidence="3 4" key="1">
    <citation type="submission" date="2015-10" db="EMBL/GenBank/DDBJ databases">
        <title>Draft Genome of Actinomyces odontolyticus subsp. actinosynbacter strain XH001.</title>
        <authorList>
            <person name="Mclean J.S."/>
            <person name="He X."/>
        </authorList>
    </citation>
    <scope>NUCLEOTIDE SEQUENCE [LARGE SCALE GENOMIC DNA]</scope>
    <source>
        <strain evidence="3 4">XH001</strain>
    </source>
</reference>
<dbReference type="PANTHER" id="PTHR41260:SF1">
    <property type="entry name" value="PROTEIN ECSC"/>
    <property type="match status" value="1"/>
</dbReference>
<evidence type="ECO:0000313" key="4">
    <source>
        <dbReference type="Proteomes" id="UP000054686"/>
    </source>
</evidence>
<accession>A0A0V8RXS4</accession>
<dbReference type="RefSeq" id="WP_060565678.1">
    <property type="nucleotide sequence ID" value="NZ_CP040006.1"/>
</dbReference>
<comment type="caution">
    <text evidence="3">The sequence shown here is derived from an EMBL/GenBank/DDBJ whole genome shotgun (WGS) entry which is preliminary data.</text>
</comment>
<keyword evidence="2" id="KW-1133">Transmembrane helix</keyword>
<name>A0A0V8RXS4_9ACTO</name>
<feature type="transmembrane region" description="Helical" evidence="2">
    <location>
        <begin position="286"/>
        <end position="307"/>
    </location>
</feature>
<dbReference type="EMBL" id="LLVT01000001">
    <property type="protein sequence ID" value="KSW12845.1"/>
    <property type="molecule type" value="Genomic_DNA"/>
</dbReference>
<feature type="transmembrane region" description="Helical" evidence="2">
    <location>
        <begin position="258"/>
        <end position="280"/>
    </location>
</feature>
<evidence type="ECO:0000313" key="3">
    <source>
        <dbReference type="EMBL" id="KSW12845.1"/>
    </source>
</evidence>
<gene>
    <name evidence="3" type="ORF">APY09_00295</name>
</gene>
<feature type="region of interest" description="Disordered" evidence="1">
    <location>
        <begin position="1"/>
        <end position="21"/>
    </location>
</feature>
<evidence type="ECO:0000256" key="1">
    <source>
        <dbReference type="SAM" id="MobiDB-lite"/>
    </source>
</evidence>
<dbReference type="AlphaFoldDB" id="A0A0V8RXS4"/>
<keyword evidence="2" id="KW-0812">Transmembrane</keyword>
<organism evidence="3 4">
    <name type="scientific">Schaalia odontolytica</name>
    <dbReference type="NCBI Taxonomy" id="1660"/>
    <lineage>
        <taxon>Bacteria</taxon>
        <taxon>Bacillati</taxon>
        <taxon>Actinomycetota</taxon>
        <taxon>Actinomycetes</taxon>
        <taxon>Actinomycetales</taxon>
        <taxon>Actinomycetaceae</taxon>
        <taxon>Schaalia</taxon>
    </lineage>
</organism>